<feature type="signal peptide" evidence="1">
    <location>
        <begin position="1"/>
        <end position="19"/>
    </location>
</feature>
<dbReference type="PANTHER" id="PTHR34387">
    <property type="entry name" value="SLR1258 PROTEIN"/>
    <property type="match status" value="1"/>
</dbReference>
<dbReference type="AlphaFoldDB" id="A0A3L9Y2W4"/>
<reference evidence="2 3" key="1">
    <citation type="submission" date="2018-10" db="EMBL/GenBank/DDBJ databases">
        <authorList>
            <person name="Jung H.S."/>
            <person name="Jeon C.O."/>
        </authorList>
    </citation>
    <scope>NUCLEOTIDE SEQUENCE [LARGE SCALE GENOMIC DNA]</scope>
    <source>
        <strain evidence="2 3">MA-7-27</strain>
    </source>
</reference>
<dbReference type="RefSeq" id="WP_121897086.1">
    <property type="nucleotide sequence ID" value="NZ_RCNT01000002.1"/>
</dbReference>
<name>A0A3L9Y2W4_9RHOB</name>
<comment type="caution">
    <text evidence="2">The sequence shown here is derived from an EMBL/GenBank/DDBJ whole genome shotgun (WGS) entry which is preliminary data.</text>
</comment>
<gene>
    <name evidence="2" type="ORF">D9R08_05865</name>
</gene>
<proteinExistence type="predicted"/>
<protein>
    <submittedName>
        <fullName evidence="2">DUF541 domain-containing protein</fullName>
    </submittedName>
</protein>
<evidence type="ECO:0000313" key="2">
    <source>
        <dbReference type="EMBL" id="RMA43151.1"/>
    </source>
</evidence>
<feature type="chain" id="PRO_5017962645" evidence="1">
    <location>
        <begin position="20"/>
        <end position="229"/>
    </location>
</feature>
<dbReference type="InterPro" id="IPR052022">
    <property type="entry name" value="26kDa_periplasmic_antigen"/>
</dbReference>
<evidence type="ECO:0000256" key="1">
    <source>
        <dbReference type="SAM" id="SignalP"/>
    </source>
</evidence>
<dbReference type="InterPro" id="IPR007497">
    <property type="entry name" value="SIMPL/DUF541"/>
</dbReference>
<dbReference type="EMBL" id="RCNT01000002">
    <property type="protein sequence ID" value="RMA43151.1"/>
    <property type="molecule type" value="Genomic_DNA"/>
</dbReference>
<accession>A0A3L9Y2W4</accession>
<sequence length="229" mass="23560">MKQLILAAALACVPVGALAEDMATLTIRGTGQIDVAPDMATIQLGVLSQAETAGQALADNSADLEAVLAVLAIAGIEGRDIQTSQFSVQPVWSDYSGQSDRTPAITGFTVTNEVAVRVRDLGKLGEVLDAVTQDGANLIRGLSFGLADPDPVADEARLAAMADARARADLLADAAGVEITGIRSITEGGDERPFPAAGRLEMAMQQAVPIAEGEVTVSATVTVVYEIDG</sequence>
<dbReference type="Pfam" id="PF04402">
    <property type="entry name" value="SIMPL"/>
    <property type="match status" value="1"/>
</dbReference>
<dbReference type="PANTHER" id="PTHR34387:SF1">
    <property type="entry name" value="PERIPLASMIC IMMUNOGENIC PROTEIN"/>
    <property type="match status" value="1"/>
</dbReference>
<dbReference type="OrthoDB" id="9813144at2"/>
<evidence type="ECO:0000313" key="3">
    <source>
        <dbReference type="Proteomes" id="UP000281343"/>
    </source>
</evidence>
<organism evidence="2 3">
    <name type="scientific">Rhodophyticola porphyridii</name>
    <dbReference type="NCBI Taxonomy" id="1852017"/>
    <lineage>
        <taxon>Bacteria</taxon>
        <taxon>Pseudomonadati</taxon>
        <taxon>Pseudomonadota</taxon>
        <taxon>Alphaproteobacteria</taxon>
        <taxon>Rhodobacterales</taxon>
        <taxon>Roseobacteraceae</taxon>
        <taxon>Rhodophyticola</taxon>
    </lineage>
</organism>
<dbReference type="Proteomes" id="UP000281343">
    <property type="component" value="Unassembled WGS sequence"/>
</dbReference>
<keyword evidence="3" id="KW-1185">Reference proteome</keyword>
<keyword evidence="1" id="KW-0732">Signal</keyword>
<dbReference type="Gene3D" id="3.30.110.170">
    <property type="entry name" value="Protein of unknown function (DUF541), domain 1"/>
    <property type="match status" value="1"/>
</dbReference>
<dbReference type="Gene3D" id="3.30.70.2970">
    <property type="entry name" value="Protein of unknown function (DUF541), domain 2"/>
    <property type="match status" value="1"/>
</dbReference>
<dbReference type="GO" id="GO:0006974">
    <property type="term" value="P:DNA damage response"/>
    <property type="evidence" value="ECO:0007669"/>
    <property type="project" value="TreeGrafter"/>
</dbReference>